<feature type="domain" description="mRNA-decapping enzyme C-terminal" evidence="13">
    <location>
        <begin position="505"/>
        <end position="544"/>
    </location>
</feature>
<evidence type="ECO:0000256" key="9">
    <source>
        <dbReference type="ARBA" id="ARBA00023242"/>
    </source>
</evidence>
<feature type="compositionally biased region" description="Polar residues" evidence="12">
    <location>
        <begin position="360"/>
        <end position="372"/>
    </location>
</feature>
<dbReference type="RefSeq" id="XP_013414691.1">
    <property type="nucleotide sequence ID" value="XM_013559237.1"/>
</dbReference>
<evidence type="ECO:0000313" key="15">
    <source>
        <dbReference type="RefSeq" id="XP_013414691.1"/>
    </source>
</evidence>
<dbReference type="FunFam" id="2.30.29.30:FF:000097">
    <property type="entry name" value="Putative mRNA-decapping enzyme 1A"/>
    <property type="match status" value="1"/>
</dbReference>
<dbReference type="InterPro" id="IPR011993">
    <property type="entry name" value="PH-like_dom_sf"/>
</dbReference>
<comment type="similarity">
    <text evidence="3">Belongs to the DCP1 family.</text>
</comment>
<feature type="compositionally biased region" description="Basic and acidic residues" evidence="12">
    <location>
        <begin position="151"/>
        <end position="160"/>
    </location>
</feature>
<evidence type="ECO:0000256" key="12">
    <source>
        <dbReference type="SAM" id="MobiDB-lite"/>
    </source>
</evidence>
<dbReference type="GO" id="GO:0140933">
    <property type="term" value="F:5'-(N(7)-methylguanosine 5'-triphospho)-[mRNA] hydrolase activity"/>
    <property type="evidence" value="ECO:0007669"/>
    <property type="project" value="UniProtKB-EC"/>
</dbReference>
<reference evidence="15" key="1">
    <citation type="submission" date="2025-08" db="UniProtKB">
        <authorList>
            <consortium name="RefSeq"/>
        </authorList>
    </citation>
    <scope>IDENTIFICATION</scope>
    <source>
        <tissue evidence="15">Gonads</tissue>
    </source>
</reference>
<evidence type="ECO:0000313" key="14">
    <source>
        <dbReference type="Proteomes" id="UP000085678"/>
    </source>
</evidence>
<evidence type="ECO:0000256" key="1">
    <source>
        <dbReference type="ARBA" id="ARBA00004123"/>
    </source>
</evidence>
<feature type="compositionally biased region" description="Polar residues" evidence="12">
    <location>
        <begin position="331"/>
        <end position="343"/>
    </location>
</feature>
<dbReference type="InterPro" id="IPR010334">
    <property type="entry name" value="Dcp1"/>
</dbReference>
<protein>
    <recommendedName>
        <fullName evidence="10">5'-(N(7)-methylguanosine 5'-triphospho)-[mRNA] hydrolase</fullName>
        <ecNumber evidence="10">3.6.1.62</ecNumber>
    </recommendedName>
</protein>
<dbReference type="GO" id="GO:0006397">
    <property type="term" value="P:mRNA processing"/>
    <property type="evidence" value="ECO:0007669"/>
    <property type="project" value="UniProtKB-KW"/>
</dbReference>
<evidence type="ECO:0000256" key="4">
    <source>
        <dbReference type="ARBA" id="ARBA00022490"/>
    </source>
</evidence>
<dbReference type="GeneID" id="106176731"/>
<dbReference type="STRING" id="7574.A0A1S3JXB2"/>
<feature type="compositionally biased region" description="Basic and acidic residues" evidence="12">
    <location>
        <begin position="270"/>
        <end position="279"/>
    </location>
</feature>
<dbReference type="AlphaFoldDB" id="A0A1S3JXB2"/>
<dbReference type="Proteomes" id="UP000085678">
    <property type="component" value="Unplaced"/>
</dbReference>
<dbReference type="EC" id="3.6.1.62" evidence="10"/>
<dbReference type="InterPro" id="IPR031953">
    <property type="entry name" value="mRNA_decap_C"/>
</dbReference>
<feature type="region of interest" description="Disordered" evidence="12">
    <location>
        <begin position="119"/>
        <end position="204"/>
    </location>
</feature>
<keyword evidence="5" id="KW-0597">Phosphoprotein</keyword>
<evidence type="ECO:0000256" key="7">
    <source>
        <dbReference type="ARBA" id="ARBA00022801"/>
    </source>
</evidence>
<dbReference type="PANTHER" id="PTHR16290:SF0">
    <property type="entry name" value="DECAPPING PROTEIN 1, ISOFORM A"/>
    <property type="match status" value="1"/>
</dbReference>
<dbReference type="CDD" id="cd09804">
    <property type="entry name" value="Dcp1"/>
    <property type="match status" value="1"/>
</dbReference>
<keyword evidence="9" id="KW-0539">Nucleus</keyword>
<dbReference type="OrthoDB" id="440673at2759"/>
<sequence>MNLAALQQRDPYITGIIDTAKQVALYSFNSKDSEWEKTEIEGTLFVYQRSANPTHGFIVLNRLGMNNQIEPITKEVEFQAQTPFLLYRNGKSICGIWFYDKEECERISELVNSVASQLKRAGNNRSKGAEDGKMSSSQRRQVDIMQMLSKAQDEYDKSSKEPQPMIDNPGASATPVSSSDLLKPTPRVASPHLAGGDGASSSGTTQISVETLFKTALNSNLAGPPSPAGKQNRSQSLSCESPQMTGPEANSDMPPLLKRLMSVSTVEEIERQQRNEYQPKTDQSGSRVDQLDPLVGSSAGAYTDGSYSPDTQLKRTLNILPSSSKERLANFPSSPQIGPTTNPLAGAGGGRPVFGLFSSELPTSDAPPSQRRSPAVPSQPTPPSTQSLHQPAGGVSGSLSSQYHSAPNLPGIGVYGQVAPASTLVTPQALSQLSSAVSITQTRPATVLISPMAFEQPVKKSSPPVSAGPVAAASQMFSYTGGGPVCTSSPDQSPPVAPPGPAHINPLTREQMQQALLYLIKNDPSFMSVLHEAYVKSLTESFSKR</sequence>
<dbReference type="KEGG" id="lak:106176731"/>
<dbReference type="Pfam" id="PF16741">
    <property type="entry name" value="mRNA_decap_C"/>
    <property type="match status" value="1"/>
</dbReference>
<accession>A0A1S3JXB2</accession>
<dbReference type="Gene3D" id="2.30.29.30">
    <property type="entry name" value="Pleckstrin-homology domain (PH domain)/Phosphotyrosine-binding domain (PTB)"/>
    <property type="match status" value="1"/>
</dbReference>
<gene>
    <name evidence="15" type="primary">LOC106176731</name>
</gene>
<feature type="compositionally biased region" description="Polar residues" evidence="12">
    <location>
        <begin position="229"/>
        <end position="244"/>
    </location>
</feature>
<dbReference type="GO" id="GO:0008047">
    <property type="term" value="F:enzyme activator activity"/>
    <property type="evidence" value="ECO:0007669"/>
    <property type="project" value="InterPro"/>
</dbReference>
<evidence type="ECO:0000256" key="3">
    <source>
        <dbReference type="ARBA" id="ARBA00008778"/>
    </source>
</evidence>
<feature type="region of interest" description="Disordered" evidence="12">
    <location>
        <begin position="326"/>
        <end position="402"/>
    </location>
</feature>
<evidence type="ECO:0000256" key="10">
    <source>
        <dbReference type="ARBA" id="ARBA00026102"/>
    </source>
</evidence>
<dbReference type="GO" id="GO:0000932">
    <property type="term" value="C:P-body"/>
    <property type="evidence" value="ECO:0007669"/>
    <property type="project" value="TreeGrafter"/>
</dbReference>
<comment type="catalytic activity">
    <reaction evidence="11">
        <text>a 5'-end (N(7)-methyl 5'-triphosphoguanosine)-ribonucleoside in mRNA + H2O = N(7)-methyl-GDP + a 5'-end phospho-ribonucleoside in mRNA + 2 H(+)</text>
        <dbReference type="Rhea" id="RHEA:67484"/>
        <dbReference type="Rhea" id="RHEA-COMP:15692"/>
        <dbReference type="Rhea" id="RHEA-COMP:17167"/>
        <dbReference type="ChEBI" id="CHEBI:15377"/>
        <dbReference type="ChEBI" id="CHEBI:15378"/>
        <dbReference type="ChEBI" id="CHEBI:63714"/>
        <dbReference type="ChEBI" id="CHEBI:138282"/>
        <dbReference type="ChEBI" id="CHEBI:156461"/>
        <dbReference type="EC" id="3.6.1.62"/>
    </reaction>
    <physiologicalReaction direction="left-to-right" evidence="11">
        <dbReference type="Rhea" id="RHEA:67485"/>
    </physiologicalReaction>
</comment>
<evidence type="ECO:0000256" key="6">
    <source>
        <dbReference type="ARBA" id="ARBA00022664"/>
    </source>
</evidence>
<name>A0A1S3JXB2_LINAN</name>
<keyword evidence="14" id="KW-1185">Reference proteome</keyword>
<dbReference type="GO" id="GO:0031087">
    <property type="term" value="P:deadenylation-independent decapping of nuclear-transcribed mRNA"/>
    <property type="evidence" value="ECO:0007669"/>
    <property type="project" value="TreeGrafter"/>
</dbReference>
<dbReference type="InParanoid" id="A0A1S3JXB2"/>
<dbReference type="PANTHER" id="PTHR16290">
    <property type="entry name" value="TRANSCRIPTION FACTOR SMIF DECAPPING ENZYME DCP1"/>
    <property type="match status" value="1"/>
</dbReference>
<comment type="subcellular location">
    <subcellularLocation>
        <location evidence="2">Cytoplasm</location>
    </subcellularLocation>
    <subcellularLocation>
        <location evidence="1">Nucleus</location>
    </subcellularLocation>
</comment>
<dbReference type="GO" id="GO:0000184">
    <property type="term" value="P:nuclear-transcribed mRNA catabolic process, nonsense-mediated decay"/>
    <property type="evidence" value="ECO:0007669"/>
    <property type="project" value="UniProtKB-KW"/>
</dbReference>
<dbReference type="GO" id="GO:0000290">
    <property type="term" value="P:deadenylation-dependent decapping of nuclear-transcribed mRNA"/>
    <property type="evidence" value="ECO:0007669"/>
    <property type="project" value="InterPro"/>
</dbReference>
<evidence type="ECO:0000256" key="5">
    <source>
        <dbReference type="ARBA" id="ARBA00022553"/>
    </source>
</evidence>
<feature type="region of interest" description="Disordered" evidence="12">
    <location>
        <begin position="218"/>
        <end position="255"/>
    </location>
</feature>
<proteinExistence type="inferred from homology"/>
<evidence type="ECO:0000256" key="11">
    <source>
        <dbReference type="ARBA" id="ARBA00047661"/>
    </source>
</evidence>
<evidence type="ECO:0000259" key="13">
    <source>
        <dbReference type="Pfam" id="PF16741"/>
    </source>
</evidence>
<dbReference type="GO" id="GO:0003729">
    <property type="term" value="F:mRNA binding"/>
    <property type="evidence" value="ECO:0007669"/>
    <property type="project" value="TreeGrafter"/>
</dbReference>
<keyword evidence="6" id="KW-0507">mRNA processing</keyword>
<keyword evidence="8" id="KW-0866">Nonsense-mediated mRNA decay</keyword>
<dbReference type="GO" id="GO:0005634">
    <property type="term" value="C:nucleus"/>
    <property type="evidence" value="ECO:0007669"/>
    <property type="project" value="UniProtKB-SubCell"/>
</dbReference>
<evidence type="ECO:0000256" key="2">
    <source>
        <dbReference type="ARBA" id="ARBA00004496"/>
    </source>
</evidence>
<dbReference type="SUPFAM" id="SSF50729">
    <property type="entry name" value="PH domain-like"/>
    <property type="match status" value="1"/>
</dbReference>
<keyword evidence="4" id="KW-0963">Cytoplasm</keyword>
<dbReference type="Gene3D" id="6.10.140.2030">
    <property type="match status" value="1"/>
</dbReference>
<organism evidence="14 15">
    <name type="scientific">Lingula anatina</name>
    <name type="common">Brachiopod</name>
    <name type="synonym">Lingula unguis</name>
    <dbReference type="NCBI Taxonomy" id="7574"/>
    <lineage>
        <taxon>Eukaryota</taxon>
        <taxon>Metazoa</taxon>
        <taxon>Spiralia</taxon>
        <taxon>Lophotrochozoa</taxon>
        <taxon>Brachiopoda</taxon>
        <taxon>Linguliformea</taxon>
        <taxon>Lingulata</taxon>
        <taxon>Lingulida</taxon>
        <taxon>Linguloidea</taxon>
        <taxon>Lingulidae</taxon>
        <taxon>Lingula</taxon>
    </lineage>
</organism>
<dbReference type="Pfam" id="PF06058">
    <property type="entry name" value="DCP1"/>
    <property type="match status" value="1"/>
</dbReference>
<evidence type="ECO:0000256" key="8">
    <source>
        <dbReference type="ARBA" id="ARBA00023161"/>
    </source>
</evidence>
<feature type="region of interest" description="Disordered" evidence="12">
    <location>
        <begin position="270"/>
        <end position="313"/>
    </location>
</feature>
<keyword evidence="7" id="KW-0378">Hydrolase</keyword>